<reference evidence="1" key="1">
    <citation type="submission" date="2015-07" db="EMBL/GenBank/DDBJ databases">
        <title>MeaNS - Measles Nucleotide Surveillance Program.</title>
        <authorList>
            <person name="Tran T."/>
            <person name="Druce J."/>
        </authorList>
    </citation>
    <scope>NUCLEOTIDE SEQUENCE</scope>
    <source>
        <strain evidence="1">UCB-OBI-ISO-001</strain>
        <tissue evidence="1">Gonad</tissue>
    </source>
</reference>
<accession>A0A0L8HQD2</accession>
<dbReference type="AlphaFoldDB" id="A0A0L8HQD2"/>
<evidence type="ECO:0000313" key="1">
    <source>
        <dbReference type="EMBL" id="KOF91379.1"/>
    </source>
</evidence>
<sequence length="78" mass="8867">NSNIMADLRELLAQYQHNWCRLVHSGAQTAKRKRATAGEEECSLHKAELQITSSATPSHACPTYRRGYLARIDLINHY</sequence>
<name>A0A0L8HQD2_OCTBM</name>
<dbReference type="EMBL" id="KQ417549">
    <property type="protein sequence ID" value="KOF91379.1"/>
    <property type="molecule type" value="Genomic_DNA"/>
</dbReference>
<feature type="non-terminal residue" evidence="1">
    <location>
        <position position="1"/>
    </location>
</feature>
<gene>
    <name evidence="1" type="ORF">OCBIM_22009000mg</name>
</gene>
<proteinExistence type="predicted"/>
<protein>
    <submittedName>
        <fullName evidence="1">Uncharacterized protein</fullName>
    </submittedName>
</protein>
<organism evidence="1">
    <name type="scientific">Octopus bimaculoides</name>
    <name type="common">California two-spotted octopus</name>
    <dbReference type="NCBI Taxonomy" id="37653"/>
    <lineage>
        <taxon>Eukaryota</taxon>
        <taxon>Metazoa</taxon>
        <taxon>Spiralia</taxon>
        <taxon>Lophotrochozoa</taxon>
        <taxon>Mollusca</taxon>
        <taxon>Cephalopoda</taxon>
        <taxon>Coleoidea</taxon>
        <taxon>Octopodiformes</taxon>
        <taxon>Octopoda</taxon>
        <taxon>Incirrata</taxon>
        <taxon>Octopodidae</taxon>
        <taxon>Octopus</taxon>
    </lineage>
</organism>